<organism evidence="2 3">
    <name type="scientific">Pseudovibrio ascidiaceicola</name>
    <dbReference type="NCBI Taxonomy" id="285279"/>
    <lineage>
        <taxon>Bacteria</taxon>
        <taxon>Pseudomonadati</taxon>
        <taxon>Pseudomonadota</taxon>
        <taxon>Alphaproteobacteria</taxon>
        <taxon>Hyphomicrobiales</taxon>
        <taxon>Stappiaceae</taxon>
        <taxon>Pseudovibrio</taxon>
    </lineage>
</organism>
<dbReference type="Proteomes" id="UP000199598">
    <property type="component" value="Unassembled WGS sequence"/>
</dbReference>
<feature type="domain" description="Bro-N" evidence="1">
    <location>
        <begin position="1"/>
        <end position="104"/>
    </location>
</feature>
<dbReference type="Pfam" id="PF02498">
    <property type="entry name" value="Bro-N"/>
    <property type="match status" value="1"/>
</dbReference>
<accession>A0A1I4E1F0</accession>
<dbReference type="PANTHER" id="PTHR36180">
    <property type="entry name" value="DNA-BINDING PROTEIN-RELATED-RELATED"/>
    <property type="match status" value="1"/>
</dbReference>
<name>A0A1I4E1F0_9HYPH</name>
<comment type="caution">
    <text evidence="2">The sequence shown here is derived from an EMBL/GenBank/DDBJ whole genome shotgun (WGS) entry which is preliminary data.</text>
</comment>
<proteinExistence type="predicted"/>
<dbReference type="PANTHER" id="PTHR36180:SF2">
    <property type="entry name" value="BRO FAMILY PROTEIN"/>
    <property type="match status" value="1"/>
</dbReference>
<dbReference type="PROSITE" id="PS51750">
    <property type="entry name" value="BRO_N"/>
    <property type="match status" value="1"/>
</dbReference>
<evidence type="ECO:0000259" key="1">
    <source>
        <dbReference type="PROSITE" id="PS51750"/>
    </source>
</evidence>
<evidence type="ECO:0000313" key="3">
    <source>
        <dbReference type="Proteomes" id="UP000199598"/>
    </source>
</evidence>
<evidence type="ECO:0000313" key="2">
    <source>
        <dbReference type="EMBL" id="SFK97951.1"/>
    </source>
</evidence>
<protein>
    <submittedName>
        <fullName evidence="2">Prophage antirepressor</fullName>
    </submittedName>
</protein>
<reference evidence="2 3" key="1">
    <citation type="submission" date="2016-10" db="EMBL/GenBank/DDBJ databases">
        <authorList>
            <person name="Varghese N."/>
            <person name="Submissions S."/>
        </authorList>
    </citation>
    <scope>NUCLEOTIDE SEQUENCE [LARGE SCALE GENOMIC DNA]</scope>
    <source>
        <strain evidence="2 3">DSM 16392</strain>
    </source>
</reference>
<dbReference type="EMBL" id="FOSK01000013">
    <property type="protein sequence ID" value="SFK97951.1"/>
    <property type="molecule type" value="Genomic_DNA"/>
</dbReference>
<dbReference type="SMART" id="SM01040">
    <property type="entry name" value="Bro-N"/>
    <property type="match status" value="1"/>
</dbReference>
<keyword evidence="3" id="KW-1185">Reference proteome</keyword>
<dbReference type="InterPro" id="IPR003497">
    <property type="entry name" value="BRO_N_domain"/>
</dbReference>
<sequence length="286" mass="31672">MSALTIFDFEEQPVRTLSVDGLFWFIAKDVCTVLDIKNSRQAVAKLDRDEQGVISSDTLGGQQKVTAVNESGLYSLIFSSRKPSAKKFKKWVTAEVLPALRQSGTYSMGPTPQKQEDAKQVLLVNEMNARANLLKEARYIYGREAAMALWDRLGLPEIAGEGVNEVAGTAADDPEGCLTHLINFTCGKNLSVRIALAFALADDIGARRMEQLGIKLRPHAYPDGVAIAYDHDYLWEVFRLTQWHGNWKLALQKLPAAHQSQNAITIDGKQRRAVILPLSLVESYVG</sequence>
<gene>
    <name evidence="2" type="ORF">SAMN04488518_11329</name>
</gene>
<dbReference type="RefSeq" id="WP_093522572.1">
    <property type="nucleotide sequence ID" value="NZ_FOSK01000013.1"/>
</dbReference>